<feature type="transmembrane region" description="Helical" evidence="5">
    <location>
        <begin position="416"/>
        <end position="438"/>
    </location>
</feature>
<evidence type="ECO:0000313" key="8">
    <source>
        <dbReference type="Proteomes" id="UP000483362"/>
    </source>
</evidence>
<dbReference type="Pfam" id="PF07291">
    <property type="entry name" value="MauE"/>
    <property type="match status" value="1"/>
</dbReference>
<dbReference type="Proteomes" id="UP000483362">
    <property type="component" value="Unassembled WGS sequence"/>
</dbReference>
<evidence type="ECO:0000256" key="1">
    <source>
        <dbReference type="ARBA" id="ARBA00004141"/>
    </source>
</evidence>
<dbReference type="AlphaFoldDB" id="A0A6L5XCX5"/>
<organism evidence="7 8">
    <name type="scientific">Sodaliphilus pleomorphus</name>
    <dbReference type="NCBI Taxonomy" id="2606626"/>
    <lineage>
        <taxon>Bacteria</taxon>
        <taxon>Pseudomonadati</taxon>
        <taxon>Bacteroidota</taxon>
        <taxon>Bacteroidia</taxon>
        <taxon>Bacteroidales</taxon>
        <taxon>Muribaculaceae</taxon>
        <taxon>Sodaliphilus</taxon>
    </lineage>
</organism>
<feature type="transmembrane region" description="Helical" evidence="5">
    <location>
        <begin position="78"/>
        <end position="100"/>
    </location>
</feature>
<keyword evidence="2 5" id="KW-0812">Transmembrane</keyword>
<dbReference type="EMBL" id="VULT01000008">
    <property type="protein sequence ID" value="MSS17395.1"/>
    <property type="molecule type" value="Genomic_DNA"/>
</dbReference>
<feature type="transmembrane region" description="Helical" evidence="5">
    <location>
        <begin position="107"/>
        <end position="125"/>
    </location>
</feature>
<feature type="transmembrane region" description="Helical" evidence="5">
    <location>
        <begin position="175"/>
        <end position="196"/>
    </location>
</feature>
<feature type="transmembrane region" description="Helical" evidence="5">
    <location>
        <begin position="32"/>
        <end position="51"/>
    </location>
</feature>
<evidence type="ECO:0000256" key="4">
    <source>
        <dbReference type="ARBA" id="ARBA00023136"/>
    </source>
</evidence>
<evidence type="ECO:0000256" key="2">
    <source>
        <dbReference type="ARBA" id="ARBA00022692"/>
    </source>
</evidence>
<reference evidence="7 8" key="1">
    <citation type="submission" date="2019-08" db="EMBL/GenBank/DDBJ databases">
        <title>In-depth cultivation of the pig gut microbiome towards novel bacterial diversity and tailored functional studies.</title>
        <authorList>
            <person name="Wylensek D."/>
            <person name="Hitch T.C.A."/>
            <person name="Clavel T."/>
        </authorList>
    </citation>
    <scope>NUCLEOTIDE SEQUENCE [LARGE SCALE GENOMIC DNA]</scope>
    <source>
        <strain evidence="7 8">Oil-RF-744-WCA-WT-10</strain>
    </source>
</reference>
<feature type="domain" description="Methylamine utilisation protein MauE" evidence="6">
    <location>
        <begin position="32"/>
        <end position="160"/>
    </location>
</feature>
<feature type="transmembrane region" description="Helical" evidence="5">
    <location>
        <begin position="145"/>
        <end position="163"/>
    </location>
</feature>
<proteinExistence type="predicted"/>
<keyword evidence="3 5" id="KW-1133">Transmembrane helix</keyword>
<accession>A0A6L5XCX5</accession>
<evidence type="ECO:0000313" key="7">
    <source>
        <dbReference type="EMBL" id="MSS17395.1"/>
    </source>
</evidence>
<dbReference type="NCBIfam" id="NF045576">
    <property type="entry name" value="BT_3928_fam"/>
    <property type="match status" value="1"/>
</dbReference>
<comment type="subcellular location">
    <subcellularLocation>
        <location evidence="1">Membrane</location>
        <topology evidence="1">Multi-pass membrane protein</topology>
    </subcellularLocation>
</comment>
<evidence type="ECO:0000256" key="3">
    <source>
        <dbReference type="ARBA" id="ARBA00022989"/>
    </source>
</evidence>
<sequence length="459" mass="50809">MNKQLKFFLIAVSIFKLPNWALPIAQSKWNTVVVWLLRAAVGCVFIFSGLVKGIDPWGGYYKLIDYFNAFGFPELVQVALPCALALACFEFVLGVCVLVGAFRRGSVALLLLMMCVMTPLTLDLALTGKVPDCGCFGDALVLSNWHTFVKNLILLPALVYLQCFNRRVHGLYGPAINWAVGLFALVYIAVVAYDGYNVQPLIDFRPYKVGARVGVSSTADTDGDDYVFVYEKDGKQQAFGLDSLPDDDSGWQYVQRRFKPGREPRGQASHPSIEILDNGNDVTDLVLPDTGRQLLILFPDLKNVNIAYTFDINVISENAKKQGVAMMGLTAADTAAVAEWYDISMARYPIYNVDESQLKTIARGNPALVYVENGAVRWKRTLTSLNPDYVRNGQFPIARYNSDYDASGQLKGLTGALVIAMLALLLINRTHVVVLAMCRRFRSQRSPRADAAQASDKEL</sequence>
<keyword evidence="4 5" id="KW-0472">Membrane</keyword>
<comment type="caution">
    <text evidence="7">The sequence shown here is derived from an EMBL/GenBank/DDBJ whole genome shotgun (WGS) entry which is preliminary data.</text>
</comment>
<gene>
    <name evidence="7" type="ORF">FYJ29_06430</name>
</gene>
<dbReference type="InterPro" id="IPR009908">
    <property type="entry name" value="Methylamine_util_MauE"/>
</dbReference>
<name>A0A6L5XCX5_9BACT</name>
<dbReference type="GO" id="GO:0016020">
    <property type="term" value="C:membrane"/>
    <property type="evidence" value="ECO:0007669"/>
    <property type="project" value="UniProtKB-SubCell"/>
</dbReference>
<evidence type="ECO:0000256" key="5">
    <source>
        <dbReference type="SAM" id="Phobius"/>
    </source>
</evidence>
<protein>
    <submittedName>
        <fullName evidence="7">DoxX family protein</fullName>
    </submittedName>
</protein>
<dbReference type="GO" id="GO:0030416">
    <property type="term" value="P:methylamine metabolic process"/>
    <property type="evidence" value="ECO:0007669"/>
    <property type="project" value="InterPro"/>
</dbReference>
<keyword evidence="8" id="KW-1185">Reference proteome</keyword>
<evidence type="ECO:0000259" key="6">
    <source>
        <dbReference type="Pfam" id="PF07291"/>
    </source>
</evidence>